<dbReference type="Pfam" id="PF00117">
    <property type="entry name" value="GATase"/>
    <property type="match status" value="1"/>
</dbReference>
<dbReference type="HOGENOM" id="CLU_071837_0_0_11"/>
<keyword evidence="5 11" id="KW-0315">Glutamine amidotransferase</keyword>
<evidence type="ECO:0000256" key="4">
    <source>
        <dbReference type="ARBA" id="ARBA00022801"/>
    </source>
</evidence>
<dbReference type="UniPathway" id="UPA00031">
    <property type="reaction ID" value="UER00010"/>
</dbReference>
<protein>
    <recommendedName>
        <fullName evidence="11">Imidazole glycerol phosphate synthase subunit HisH</fullName>
        <ecNumber evidence="11">4.3.2.10</ecNumber>
    </recommendedName>
    <alternativeName>
        <fullName evidence="11">IGP synthase glutaminase subunit</fullName>
        <ecNumber evidence="11">3.5.1.2</ecNumber>
    </alternativeName>
    <alternativeName>
        <fullName evidence="11">IGP synthase subunit HisH</fullName>
    </alternativeName>
    <alternativeName>
        <fullName evidence="11">ImGP synthase subunit HisH</fullName>
        <shortName evidence="11">IGPS subunit HisH</shortName>
    </alternativeName>
</protein>
<dbReference type="PROSITE" id="PS51273">
    <property type="entry name" value="GATASE_TYPE_1"/>
    <property type="match status" value="1"/>
</dbReference>
<keyword evidence="16" id="KW-1185">Reference proteome</keyword>
<dbReference type="InterPro" id="IPR029062">
    <property type="entry name" value="Class_I_gatase-like"/>
</dbReference>
<sequence>MSPGGRTASPDVVLVDAGGANIASVQFALARLGIDAPLTSDAGRIRCADRVILPGVGAAEAAMRRLRELGLVEVLRSLEQPVAGVCLGMQLLYEGSTEGAGGRAVAQGTGPVECLGLVPGVVTELPGAPGARVPHMGWNVLAPGPAAGGAGEPADEATAGGPGPAELADDPVADVLRRAWAGPSEPRAYFVHSWAAPVTHDTVAVTSHGQPFTAVVRRGTVTGMQFHPERSGDLGSRLLAAFCGVTPGGTA</sequence>
<dbReference type="PANTHER" id="PTHR42701">
    <property type="entry name" value="IMIDAZOLE GLYCEROL PHOSPHATE SYNTHASE SUBUNIT HISH"/>
    <property type="match status" value="1"/>
</dbReference>
<dbReference type="Gene3D" id="3.40.50.880">
    <property type="match status" value="1"/>
</dbReference>
<dbReference type="GO" id="GO:0000105">
    <property type="term" value="P:L-histidine biosynthetic process"/>
    <property type="evidence" value="ECO:0007669"/>
    <property type="project" value="UniProtKB-UniRule"/>
</dbReference>
<proteinExistence type="inferred from homology"/>
<evidence type="ECO:0000256" key="3">
    <source>
        <dbReference type="ARBA" id="ARBA00022605"/>
    </source>
</evidence>
<comment type="function">
    <text evidence="8 11">IGPS catalyzes the conversion of PRFAR and glutamine to IGP, AICAR and glutamate. The HisH subunit catalyzes the hydrolysis of glutamine to glutamate and ammonia as part of the synthesis of IGP and AICAR. The resulting ammonia molecule is channeled to the active site of HisF.</text>
</comment>
<feature type="active site" evidence="11 12">
    <location>
        <position position="229"/>
    </location>
</feature>
<dbReference type="GO" id="GO:0000107">
    <property type="term" value="F:imidazoleglycerol-phosphate synthase activity"/>
    <property type="evidence" value="ECO:0007669"/>
    <property type="project" value="UniProtKB-UniRule"/>
</dbReference>
<organism evidence="15 16">
    <name type="scientific">Kytococcus sedentarius (strain ATCC 14392 / DSM 20547 / JCM 11482 / CCUG 33030 / NBRC 15357 / NCTC 11040 / CCM 314 / 541)</name>
    <name type="common">Micrococcus sedentarius</name>
    <dbReference type="NCBI Taxonomy" id="478801"/>
    <lineage>
        <taxon>Bacteria</taxon>
        <taxon>Bacillati</taxon>
        <taxon>Actinomycetota</taxon>
        <taxon>Actinomycetes</taxon>
        <taxon>Micrococcales</taxon>
        <taxon>Kytococcaceae</taxon>
        <taxon>Kytococcus</taxon>
    </lineage>
</organism>
<comment type="subcellular location">
    <subcellularLocation>
        <location evidence="11">Cytoplasm</location>
    </subcellularLocation>
</comment>
<dbReference type="KEGG" id="kse:Ksed_09700"/>
<dbReference type="PANTHER" id="PTHR42701:SF1">
    <property type="entry name" value="IMIDAZOLE GLYCEROL PHOSPHATE SYNTHASE SUBUNIT HISH"/>
    <property type="match status" value="1"/>
</dbReference>
<dbReference type="GO" id="GO:0004359">
    <property type="term" value="F:glutaminase activity"/>
    <property type="evidence" value="ECO:0007669"/>
    <property type="project" value="UniProtKB-EC"/>
</dbReference>
<evidence type="ECO:0000256" key="1">
    <source>
        <dbReference type="ARBA" id="ARBA00005091"/>
    </source>
</evidence>
<dbReference type="Proteomes" id="UP000006666">
    <property type="component" value="Chromosome"/>
</dbReference>
<comment type="subunit">
    <text evidence="2 11">Heterodimer of HisH and HisF.</text>
</comment>
<dbReference type="EMBL" id="CP001686">
    <property type="protein sequence ID" value="ACV06016.1"/>
    <property type="molecule type" value="Genomic_DNA"/>
</dbReference>
<evidence type="ECO:0000259" key="14">
    <source>
        <dbReference type="Pfam" id="PF00117"/>
    </source>
</evidence>
<dbReference type="PIRSF" id="PIRSF000495">
    <property type="entry name" value="Amidotransf_hisH"/>
    <property type="match status" value="1"/>
</dbReference>
<dbReference type="RefSeq" id="WP_015778961.1">
    <property type="nucleotide sequence ID" value="NC_013169.1"/>
</dbReference>
<evidence type="ECO:0000256" key="11">
    <source>
        <dbReference type="HAMAP-Rule" id="MF_00278"/>
    </source>
</evidence>
<keyword evidence="3 11" id="KW-0028">Amino-acid biosynthesis</keyword>
<dbReference type="EC" id="3.5.1.2" evidence="11"/>
<evidence type="ECO:0000256" key="10">
    <source>
        <dbReference type="ARBA" id="ARBA00049534"/>
    </source>
</evidence>
<evidence type="ECO:0000256" key="12">
    <source>
        <dbReference type="PIRSR" id="PIRSR000495-1"/>
    </source>
</evidence>
<accession>C7NG16</accession>
<evidence type="ECO:0000256" key="7">
    <source>
        <dbReference type="ARBA" id="ARBA00023239"/>
    </source>
</evidence>
<dbReference type="GO" id="GO:0016829">
    <property type="term" value="F:lyase activity"/>
    <property type="evidence" value="ECO:0007669"/>
    <property type="project" value="UniProtKB-KW"/>
</dbReference>
<dbReference type="eggNOG" id="COG0118">
    <property type="taxonomic scope" value="Bacteria"/>
</dbReference>
<dbReference type="InterPro" id="IPR017926">
    <property type="entry name" value="GATASE"/>
</dbReference>
<feature type="active site" evidence="11 12">
    <location>
        <position position="227"/>
    </location>
</feature>
<keyword evidence="11" id="KW-0963">Cytoplasm</keyword>
<evidence type="ECO:0000256" key="13">
    <source>
        <dbReference type="SAM" id="MobiDB-lite"/>
    </source>
</evidence>
<comment type="catalytic activity">
    <reaction evidence="10 11">
        <text>L-glutamine + H2O = L-glutamate + NH4(+)</text>
        <dbReference type="Rhea" id="RHEA:15889"/>
        <dbReference type="ChEBI" id="CHEBI:15377"/>
        <dbReference type="ChEBI" id="CHEBI:28938"/>
        <dbReference type="ChEBI" id="CHEBI:29985"/>
        <dbReference type="ChEBI" id="CHEBI:58359"/>
        <dbReference type="EC" id="3.5.1.2"/>
    </reaction>
</comment>
<evidence type="ECO:0000256" key="6">
    <source>
        <dbReference type="ARBA" id="ARBA00023102"/>
    </source>
</evidence>
<feature type="region of interest" description="Disordered" evidence="13">
    <location>
        <begin position="144"/>
        <end position="164"/>
    </location>
</feature>
<evidence type="ECO:0000256" key="5">
    <source>
        <dbReference type="ARBA" id="ARBA00022962"/>
    </source>
</evidence>
<name>C7NG16_KYTSD</name>
<comment type="pathway">
    <text evidence="1 11">Amino-acid biosynthesis; L-histidine biosynthesis; L-histidine from 5-phospho-alpha-D-ribose 1-diphosphate: step 5/9.</text>
</comment>
<evidence type="ECO:0000256" key="2">
    <source>
        <dbReference type="ARBA" id="ARBA00011152"/>
    </source>
</evidence>
<keyword evidence="4 11" id="KW-0378">Hydrolase</keyword>
<evidence type="ECO:0000313" key="15">
    <source>
        <dbReference type="EMBL" id="ACV06016.1"/>
    </source>
</evidence>
<comment type="catalytic activity">
    <reaction evidence="9 11">
        <text>5-[(5-phospho-1-deoxy-D-ribulos-1-ylimino)methylamino]-1-(5-phospho-beta-D-ribosyl)imidazole-4-carboxamide + L-glutamine = D-erythro-1-(imidazol-4-yl)glycerol 3-phosphate + 5-amino-1-(5-phospho-beta-D-ribosyl)imidazole-4-carboxamide + L-glutamate + H(+)</text>
        <dbReference type="Rhea" id="RHEA:24793"/>
        <dbReference type="ChEBI" id="CHEBI:15378"/>
        <dbReference type="ChEBI" id="CHEBI:29985"/>
        <dbReference type="ChEBI" id="CHEBI:58278"/>
        <dbReference type="ChEBI" id="CHEBI:58359"/>
        <dbReference type="ChEBI" id="CHEBI:58475"/>
        <dbReference type="ChEBI" id="CHEBI:58525"/>
        <dbReference type="EC" id="4.3.2.10"/>
    </reaction>
</comment>
<keyword evidence="6 11" id="KW-0368">Histidine biosynthesis</keyword>
<dbReference type="GO" id="GO:0005737">
    <property type="term" value="C:cytoplasm"/>
    <property type="evidence" value="ECO:0007669"/>
    <property type="project" value="UniProtKB-SubCell"/>
</dbReference>
<reference evidence="15 16" key="1">
    <citation type="journal article" date="2009" name="Stand. Genomic Sci.">
        <title>Complete genome sequence of Kytococcus sedentarius type strain (541).</title>
        <authorList>
            <person name="Sims D."/>
            <person name="Brettin T."/>
            <person name="Detter J.C."/>
            <person name="Han C."/>
            <person name="Lapidus A."/>
            <person name="Copeland A."/>
            <person name="Glavina Del Rio T."/>
            <person name="Nolan M."/>
            <person name="Chen F."/>
            <person name="Lucas S."/>
            <person name="Tice H."/>
            <person name="Cheng J.F."/>
            <person name="Bruce D."/>
            <person name="Goodwin L."/>
            <person name="Pitluck S."/>
            <person name="Ovchinnikova G."/>
            <person name="Pati A."/>
            <person name="Ivanova N."/>
            <person name="Mavrommatis K."/>
            <person name="Chen A."/>
            <person name="Palaniappan K."/>
            <person name="D'haeseleer P."/>
            <person name="Chain P."/>
            <person name="Bristow J."/>
            <person name="Eisen J.A."/>
            <person name="Markowitz V."/>
            <person name="Hugenholtz P."/>
            <person name="Schneider S."/>
            <person name="Goker M."/>
            <person name="Pukall R."/>
            <person name="Kyrpides N.C."/>
            <person name="Klenk H.P."/>
        </authorList>
    </citation>
    <scope>NUCLEOTIDE SEQUENCE [LARGE SCALE GENOMIC DNA]</scope>
    <source>
        <strain evidence="16">ATCC 14392 / DSM 20547 / JCM 11482 / CCUG 33030 / NBRC 15357 / NCTC 11040 / CCM 314 / 541</strain>
    </source>
</reference>
<dbReference type="STRING" id="478801.Ksed_09700"/>
<evidence type="ECO:0000256" key="9">
    <source>
        <dbReference type="ARBA" id="ARBA00047838"/>
    </source>
</evidence>
<feature type="active site" description="Nucleophile" evidence="11 12">
    <location>
        <position position="86"/>
    </location>
</feature>
<dbReference type="HAMAP" id="MF_00278">
    <property type="entry name" value="HisH"/>
    <property type="match status" value="1"/>
</dbReference>
<keyword evidence="7 11" id="KW-0456">Lyase</keyword>
<feature type="domain" description="Glutamine amidotransferase" evidence="14">
    <location>
        <begin position="41"/>
        <end position="234"/>
    </location>
</feature>
<gene>
    <name evidence="11" type="primary">hisH</name>
    <name evidence="15" type="ordered locus">Ksed_09700</name>
</gene>
<evidence type="ECO:0000256" key="8">
    <source>
        <dbReference type="ARBA" id="ARBA00025299"/>
    </source>
</evidence>
<evidence type="ECO:0000313" key="16">
    <source>
        <dbReference type="Proteomes" id="UP000006666"/>
    </source>
</evidence>
<dbReference type="SUPFAM" id="SSF52317">
    <property type="entry name" value="Class I glutamine amidotransferase-like"/>
    <property type="match status" value="1"/>
</dbReference>
<dbReference type="InterPro" id="IPR010139">
    <property type="entry name" value="Imidazole-glycPsynth_HisH"/>
</dbReference>
<dbReference type="AlphaFoldDB" id="C7NG16"/>
<dbReference type="EC" id="4.3.2.10" evidence="11"/>
<dbReference type="CDD" id="cd01748">
    <property type="entry name" value="GATase1_IGP_Synthase"/>
    <property type="match status" value="1"/>
</dbReference>